<dbReference type="Pfam" id="PF07722">
    <property type="entry name" value="Peptidase_C26"/>
    <property type="match status" value="1"/>
</dbReference>
<evidence type="ECO:0000256" key="5">
    <source>
        <dbReference type="ARBA" id="ARBA00022729"/>
    </source>
</evidence>
<evidence type="ECO:0000256" key="8">
    <source>
        <dbReference type="PIRSR" id="PIRSR615527-1"/>
    </source>
</evidence>
<comment type="similarity">
    <text evidence="2">Belongs to the peptidase C26 family.</text>
</comment>
<reference evidence="10" key="1">
    <citation type="submission" date="2021-01" db="EMBL/GenBank/DDBJ databases">
        <authorList>
            <person name="Eckstrom K.M.E."/>
        </authorList>
    </citation>
    <scope>NUCLEOTIDE SEQUENCE</scope>
    <source>
        <strain evidence="10">UVCC 0001</strain>
    </source>
</reference>
<dbReference type="InterPro" id="IPR011697">
    <property type="entry name" value="Peptidase_C26"/>
</dbReference>
<comment type="catalytic activity">
    <reaction evidence="7 9">
        <text>(6S)-5,6,7,8-tetrahydrofolyl-(gamma-L-Glu)(n) + (n-1) H2O = (6S)-5,6,7,8-tetrahydrofolate + (n-1) L-glutamate</text>
        <dbReference type="Rhea" id="RHEA:56784"/>
        <dbReference type="Rhea" id="RHEA-COMP:14738"/>
        <dbReference type="ChEBI" id="CHEBI:15377"/>
        <dbReference type="ChEBI" id="CHEBI:29985"/>
        <dbReference type="ChEBI" id="CHEBI:57453"/>
        <dbReference type="ChEBI" id="CHEBI:141005"/>
        <dbReference type="EC" id="3.4.19.9"/>
    </reaction>
</comment>
<dbReference type="InterPro" id="IPR029062">
    <property type="entry name" value="Class_I_gatase-like"/>
</dbReference>
<dbReference type="Gene3D" id="3.40.50.880">
    <property type="match status" value="1"/>
</dbReference>
<gene>
    <name evidence="10" type="ORF">QBZ16_003276</name>
</gene>
<dbReference type="GO" id="GO:0005576">
    <property type="term" value="C:extracellular region"/>
    <property type="evidence" value="ECO:0007669"/>
    <property type="project" value="UniProtKB-SubCell"/>
</dbReference>
<dbReference type="PROSITE" id="PS51273">
    <property type="entry name" value="GATASE_TYPE_1"/>
    <property type="match status" value="1"/>
</dbReference>
<evidence type="ECO:0000256" key="9">
    <source>
        <dbReference type="PROSITE-ProRule" id="PRU00607"/>
    </source>
</evidence>
<evidence type="ECO:0000256" key="7">
    <source>
        <dbReference type="ARBA" id="ARBA00051589"/>
    </source>
</evidence>
<keyword evidence="11" id="KW-1185">Reference proteome</keyword>
<dbReference type="AlphaFoldDB" id="A0AAD9MNB9"/>
<feature type="active site" description="Proton donor" evidence="8">
    <location>
        <position position="216"/>
    </location>
</feature>
<dbReference type="GO" id="GO:0005773">
    <property type="term" value="C:vacuole"/>
    <property type="evidence" value="ECO:0007669"/>
    <property type="project" value="TreeGrafter"/>
</dbReference>
<feature type="active site" description="Nucleophile" evidence="8 9">
    <location>
        <position position="104"/>
    </location>
</feature>
<evidence type="ECO:0000256" key="6">
    <source>
        <dbReference type="ARBA" id="ARBA00022801"/>
    </source>
</evidence>
<sequence length="315" mass="35257">MELIMTSASPVAQFGDPAPPHHTYIAASYVKFLEGAGARVIPILADMPPAEVEKRFNAVNGLLIPGGSQDLRPGHPFFDVVTQLFELTLAANDRGDFMPLHGTCLGFETLAVIASKNHSILGSFDAENYPSPLFPTDKAADSDFFSALPSEVFDNLTKKPYAMENHVNGLAWTAIAENPVLVEFFNVLTLSVDRGGQAYVSTMEAINYPITATQWHPEKNAYEWTLDKDIPHHPAAIEVTQEVGNYLVGQARRNRHRIKDYLDEVDMLVYNYKLVYTGRAKFEGEEVDFDESYFFPPWKQVEAELEEKRQRRAAA</sequence>
<keyword evidence="5" id="KW-0732">Signal</keyword>
<name>A0AAD9MNB9_PROWI</name>
<feature type="active site" evidence="9">
    <location>
        <position position="216"/>
    </location>
</feature>
<evidence type="ECO:0000313" key="11">
    <source>
        <dbReference type="Proteomes" id="UP001255856"/>
    </source>
</evidence>
<evidence type="ECO:0000256" key="1">
    <source>
        <dbReference type="ARBA" id="ARBA00004239"/>
    </source>
</evidence>
<dbReference type="GO" id="GO:0034722">
    <property type="term" value="F:gamma-glutamyl-peptidase activity"/>
    <property type="evidence" value="ECO:0007669"/>
    <property type="project" value="UniProtKB-UniRule"/>
</dbReference>
<dbReference type="PROSITE" id="PS51275">
    <property type="entry name" value="PEPTIDASE_C26_GGH"/>
    <property type="match status" value="1"/>
</dbReference>
<organism evidence="10 11">
    <name type="scientific">Prototheca wickerhamii</name>
    <dbReference type="NCBI Taxonomy" id="3111"/>
    <lineage>
        <taxon>Eukaryota</taxon>
        <taxon>Viridiplantae</taxon>
        <taxon>Chlorophyta</taxon>
        <taxon>core chlorophytes</taxon>
        <taxon>Trebouxiophyceae</taxon>
        <taxon>Chlorellales</taxon>
        <taxon>Chlorellaceae</taxon>
        <taxon>Prototheca</taxon>
    </lineage>
</organism>
<dbReference type="FunFam" id="3.40.50.880:FF:000024">
    <property type="entry name" value="Folate gamma-glutamyl hydrolase"/>
    <property type="match status" value="1"/>
</dbReference>
<keyword evidence="6 9" id="KW-0378">Hydrolase</keyword>
<dbReference type="GO" id="GO:0046900">
    <property type="term" value="P:tetrahydrofolylpolyglutamate metabolic process"/>
    <property type="evidence" value="ECO:0007669"/>
    <property type="project" value="TreeGrafter"/>
</dbReference>
<dbReference type="SUPFAM" id="SSF52317">
    <property type="entry name" value="Class I glutamine amidotransferase-like"/>
    <property type="match status" value="1"/>
</dbReference>
<keyword evidence="4" id="KW-0964">Secreted</keyword>
<evidence type="ECO:0000256" key="2">
    <source>
        <dbReference type="ARBA" id="ARBA00011083"/>
    </source>
</evidence>
<accession>A0AAD9MNB9</accession>
<comment type="caution">
    <text evidence="10">The sequence shown here is derived from an EMBL/GenBank/DDBJ whole genome shotgun (WGS) entry which is preliminary data.</text>
</comment>
<dbReference type="Proteomes" id="UP001255856">
    <property type="component" value="Unassembled WGS sequence"/>
</dbReference>
<dbReference type="PANTHER" id="PTHR11315">
    <property type="entry name" value="PROTEASE FAMILY C26 GAMMA-GLUTAMYL HYDROLASE"/>
    <property type="match status" value="1"/>
</dbReference>
<evidence type="ECO:0000256" key="4">
    <source>
        <dbReference type="ARBA" id="ARBA00022525"/>
    </source>
</evidence>
<comment type="subcellular location">
    <subcellularLocation>
        <location evidence="1">Secreted</location>
        <location evidence="1">Extracellular space</location>
    </subcellularLocation>
</comment>
<evidence type="ECO:0000313" key="10">
    <source>
        <dbReference type="EMBL" id="KAK2078436.1"/>
    </source>
</evidence>
<dbReference type="EMBL" id="JASFZW010000004">
    <property type="protein sequence ID" value="KAK2078436.1"/>
    <property type="molecule type" value="Genomic_DNA"/>
</dbReference>
<proteinExistence type="inferred from homology"/>
<dbReference type="EC" id="3.4.19.9" evidence="3 9"/>
<dbReference type="PANTHER" id="PTHR11315:SF0">
    <property type="entry name" value="FOLATE GAMMA-GLUTAMYL HYDROLASE"/>
    <property type="match status" value="1"/>
</dbReference>
<evidence type="ECO:0000256" key="3">
    <source>
        <dbReference type="ARBA" id="ARBA00012886"/>
    </source>
</evidence>
<protein>
    <recommendedName>
        <fullName evidence="3 9">folate gamma-glutamyl hydrolase</fullName>
        <ecNumber evidence="3 9">3.4.19.9</ecNumber>
    </recommendedName>
</protein>
<dbReference type="InterPro" id="IPR015527">
    <property type="entry name" value="Pept_C26_g-glut_hydrolase"/>
</dbReference>